<accession>A0A510UC37</accession>
<name>A0A510UC37_ALIFS</name>
<evidence type="ECO:0000313" key="2">
    <source>
        <dbReference type="EMBL" id="GEK12069.1"/>
    </source>
</evidence>
<evidence type="ECO:0000259" key="1">
    <source>
        <dbReference type="Pfam" id="PF07791"/>
    </source>
</evidence>
<protein>
    <recommendedName>
        <fullName evidence="1">Immunity MXAN-0049 protein domain-containing protein</fullName>
    </recommendedName>
</protein>
<reference evidence="2 3" key="1">
    <citation type="submission" date="2019-07" db="EMBL/GenBank/DDBJ databases">
        <title>Whole genome shotgun sequence of Aliivibrio fischeri NBRC 101058.</title>
        <authorList>
            <person name="Hosoyama A."/>
            <person name="Uohara A."/>
            <person name="Ohji S."/>
            <person name="Ichikawa N."/>
        </authorList>
    </citation>
    <scope>NUCLEOTIDE SEQUENCE [LARGE SCALE GENOMIC DNA]</scope>
    <source>
        <strain evidence="2 3">NBRC 101058</strain>
    </source>
</reference>
<dbReference type="Proteomes" id="UP000321787">
    <property type="component" value="Unassembled WGS sequence"/>
</dbReference>
<organism evidence="2 3">
    <name type="scientific">Aliivibrio fischeri</name>
    <name type="common">Vibrio fischeri</name>
    <dbReference type="NCBI Taxonomy" id="668"/>
    <lineage>
        <taxon>Bacteria</taxon>
        <taxon>Pseudomonadati</taxon>
        <taxon>Pseudomonadota</taxon>
        <taxon>Gammaproteobacteria</taxon>
        <taxon>Vibrionales</taxon>
        <taxon>Vibrionaceae</taxon>
        <taxon>Aliivibrio</taxon>
    </lineage>
</organism>
<sequence>MNKYNDEYYIVFENYNNETLYLSPLQKTFDRNYTYTKINMGQEPLFFENAYKDKDLLNSIQRPIKNAHLNLNYPIVSNKIKDDINNFEIDNFQLYPTVIIDDNGDFYDNFWFFNIYNKIDALNLEHCIIDDYDEDDKRHDIDKYYLDENKLNSIQEEKRLIFIPEKASGAPVFVHKKIVDIFNKHKVDTLKFIKVSEWEMGKQF</sequence>
<comment type="caution">
    <text evidence="2">The sequence shown here is derived from an EMBL/GenBank/DDBJ whole genome shotgun (WGS) entry which is preliminary data.</text>
</comment>
<dbReference type="InterPro" id="IPR012433">
    <property type="entry name" value="Imm11"/>
</dbReference>
<dbReference type="Pfam" id="PF07791">
    <property type="entry name" value="Imm11"/>
    <property type="match status" value="1"/>
</dbReference>
<feature type="domain" description="Immunity MXAN-0049 protein" evidence="1">
    <location>
        <begin position="70"/>
        <end position="178"/>
    </location>
</feature>
<proteinExistence type="predicted"/>
<dbReference type="EMBL" id="BJTZ01000001">
    <property type="protein sequence ID" value="GEK12069.1"/>
    <property type="molecule type" value="Genomic_DNA"/>
</dbReference>
<gene>
    <name evidence="2" type="ORF">AFI02nite_01050</name>
</gene>
<dbReference type="RefSeq" id="WP_063651946.1">
    <property type="nucleotide sequence ID" value="NZ_BJTZ01000001.1"/>
</dbReference>
<dbReference type="AlphaFoldDB" id="A0A510UC37"/>
<evidence type="ECO:0000313" key="3">
    <source>
        <dbReference type="Proteomes" id="UP000321787"/>
    </source>
</evidence>